<comment type="caution">
    <text evidence="2">The sequence shown here is derived from an EMBL/GenBank/DDBJ whole genome shotgun (WGS) entry which is preliminary data.</text>
</comment>
<dbReference type="EMBL" id="JBHUOV010000015">
    <property type="protein sequence ID" value="MFD2824660.1"/>
    <property type="molecule type" value="Genomic_DNA"/>
</dbReference>
<evidence type="ECO:0000313" key="2">
    <source>
        <dbReference type="EMBL" id="MFD2824660.1"/>
    </source>
</evidence>
<protein>
    <recommendedName>
        <fullName evidence="4">DUF481 domain-containing protein</fullName>
    </recommendedName>
</protein>
<keyword evidence="1" id="KW-0732">Signal</keyword>
<organism evidence="2 3">
    <name type="scientific">Lacinutrix iliipiscaria</name>
    <dbReference type="NCBI Taxonomy" id="1230532"/>
    <lineage>
        <taxon>Bacteria</taxon>
        <taxon>Pseudomonadati</taxon>
        <taxon>Bacteroidota</taxon>
        <taxon>Flavobacteriia</taxon>
        <taxon>Flavobacteriales</taxon>
        <taxon>Flavobacteriaceae</taxon>
        <taxon>Lacinutrix</taxon>
    </lineage>
</organism>
<reference evidence="3" key="1">
    <citation type="journal article" date="2019" name="Int. J. Syst. Evol. Microbiol.">
        <title>The Global Catalogue of Microorganisms (GCM) 10K type strain sequencing project: providing services to taxonomists for standard genome sequencing and annotation.</title>
        <authorList>
            <consortium name="The Broad Institute Genomics Platform"/>
            <consortium name="The Broad Institute Genome Sequencing Center for Infectious Disease"/>
            <person name="Wu L."/>
            <person name="Ma J."/>
        </authorList>
    </citation>
    <scope>NUCLEOTIDE SEQUENCE [LARGE SCALE GENOMIC DNA]</scope>
    <source>
        <strain evidence="3">KCTC 32141</strain>
    </source>
</reference>
<evidence type="ECO:0000256" key="1">
    <source>
        <dbReference type="SAM" id="SignalP"/>
    </source>
</evidence>
<evidence type="ECO:0000313" key="3">
    <source>
        <dbReference type="Proteomes" id="UP001597533"/>
    </source>
</evidence>
<sequence>MLRFIFLLFFFTIGAFTSNAQNVSFSPEILVGNRSSAYQHFIEYTFKSSWSINNISLFDTEHTNDKNNIFFIRNMLSYNLNSNFKVNAAIGVKNPGAFATLTSQYQYVSSSFKLSYVIGSTYQDGFTLEQTLILNYTPKLNKTIQGYINLFAVANTNLKVLDRGIQQLRLGIKKEKLITGIAANLDQFNKAEKTLENFGVFIKYNF</sequence>
<feature type="chain" id="PRO_5046912965" description="DUF481 domain-containing protein" evidence="1">
    <location>
        <begin position="21"/>
        <end position="206"/>
    </location>
</feature>
<gene>
    <name evidence="2" type="ORF">ACFS5M_13340</name>
</gene>
<accession>A0ABW5WRR0</accession>
<keyword evidence="3" id="KW-1185">Reference proteome</keyword>
<evidence type="ECO:0008006" key="4">
    <source>
        <dbReference type="Google" id="ProtNLM"/>
    </source>
</evidence>
<dbReference type="RefSeq" id="WP_183489202.1">
    <property type="nucleotide sequence ID" value="NZ_JBHUOV010000015.1"/>
</dbReference>
<dbReference type="Proteomes" id="UP001597533">
    <property type="component" value="Unassembled WGS sequence"/>
</dbReference>
<name>A0ABW5WRR0_9FLAO</name>
<feature type="signal peptide" evidence="1">
    <location>
        <begin position="1"/>
        <end position="20"/>
    </location>
</feature>
<proteinExistence type="predicted"/>